<accession>A0ABV7L2Z4</accession>
<comment type="similarity">
    <text evidence="1">Belongs to the ATP-dependent AMP-binding enzyme family.</text>
</comment>
<evidence type="ECO:0000256" key="2">
    <source>
        <dbReference type="ARBA" id="ARBA00022598"/>
    </source>
</evidence>
<keyword evidence="4" id="KW-0443">Lipid metabolism</keyword>
<dbReference type="Gene3D" id="3.30.300.30">
    <property type="match status" value="1"/>
</dbReference>
<dbReference type="PANTHER" id="PTHR43859:SF4">
    <property type="entry name" value="BUTANOATE--COA LIGASE AAE1-RELATED"/>
    <property type="match status" value="1"/>
</dbReference>
<evidence type="ECO:0000256" key="3">
    <source>
        <dbReference type="ARBA" id="ARBA00022832"/>
    </source>
</evidence>
<dbReference type="Pfam" id="PF13193">
    <property type="entry name" value="AMP-binding_C"/>
    <property type="match status" value="1"/>
</dbReference>
<dbReference type="CDD" id="cd12119">
    <property type="entry name" value="ttLC_FACS_AlkK_like"/>
    <property type="match status" value="1"/>
</dbReference>
<gene>
    <name evidence="7" type="ORF">ACFOGJ_17110</name>
</gene>
<comment type="caution">
    <text evidence="7">The sequence shown here is derived from an EMBL/GenBank/DDBJ whole genome shotgun (WGS) entry which is preliminary data.</text>
</comment>
<dbReference type="InterPro" id="IPR042099">
    <property type="entry name" value="ANL_N_sf"/>
</dbReference>
<dbReference type="InterPro" id="IPR020845">
    <property type="entry name" value="AMP-binding_CS"/>
</dbReference>
<evidence type="ECO:0000256" key="4">
    <source>
        <dbReference type="ARBA" id="ARBA00023098"/>
    </source>
</evidence>
<dbReference type="PROSITE" id="PS00455">
    <property type="entry name" value="AMP_BINDING"/>
    <property type="match status" value="1"/>
</dbReference>
<proteinExistence type="inferred from homology"/>
<keyword evidence="2 7" id="KW-0436">Ligase</keyword>
<evidence type="ECO:0000259" key="6">
    <source>
        <dbReference type="Pfam" id="PF13193"/>
    </source>
</evidence>
<dbReference type="GO" id="GO:0016874">
    <property type="term" value="F:ligase activity"/>
    <property type="evidence" value="ECO:0007669"/>
    <property type="project" value="UniProtKB-KW"/>
</dbReference>
<evidence type="ECO:0000313" key="7">
    <source>
        <dbReference type="EMBL" id="MFC3228967.1"/>
    </source>
</evidence>
<dbReference type="PANTHER" id="PTHR43859">
    <property type="entry name" value="ACYL-ACTIVATING ENZYME"/>
    <property type="match status" value="1"/>
</dbReference>
<dbReference type="InterPro" id="IPR045851">
    <property type="entry name" value="AMP-bd_C_sf"/>
</dbReference>
<evidence type="ECO:0000313" key="8">
    <source>
        <dbReference type="Proteomes" id="UP001595528"/>
    </source>
</evidence>
<dbReference type="Proteomes" id="UP001595528">
    <property type="component" value="Unassembled WGS sequence"/>
</dbReference>
<feature type="domain" description="AMP-binding enzyme C-terminal" evidence="6">
    <location>
        <begin position="468"/>
        <end position="543"/>
    </location>
</feature>
<evidence type="ECO:0000259" key="5">
    <source>
        <dbReference type="Pfam" id="PF00501"/>
    </source>
</evidence>
<dbReference type="NCBIfam" id="NF004837">
    <property type="entry name" value="PRK06187.1"/>
    <property type="match status" value="1"/>
</dbReference>
<keyword evidence="3" id="KW-0276">Fatty acid metabolism</keyword>
<protein>
    <submittedName>
        <fullName evidence="7">Long-chain fatty acid--CoA ligase</fullName>
    </submittedName>
</protein>
<evidence type="ECO:0000256" key="1">
    <source>
        <dbReference type="ARBA" id="ARBA00006432"/>
    </source>
</evidence>
<feature type="domain" description="AMP-dependent synthetase/ligase" evidence="5">
    <location>
        <begin position="25"/>
        <end position="416"/>
    </location>
</feature>
<sequence length="562" mass="61899">RKAGEENAMQGLMMDVPLLVSAMIDHAAECHGEREVVSRELDGSIQRYTYRDAQRRTKQLAQALTKLGLGEGERLGALCWNTRACFEMFYGAPGMGAVLHTINPRLFPEQLVYIINHAEDAWLAFDAATAELVRSLAPQLTTVRGYIFLGAPEELPDGLDLPRLEFYEALLAAEDGVYDWPEFEESRASTICYTSGTTGDPKGVVYSHRSATLTAMMQMIGDTISGYRNGVPEVVMPMAPLFHGNGWQTPYSAPMMGFKLVLPGRDYEPEKLYELMEGEAVTLCYGVPTIWMILLNHMRATGKRFSHLRATVMSGSKPPRALQRALLTEYGVEPMQGWGMTEALSSTKFSLPHSSGPRGSADLSDEEKLDLYQYGGRRAFGSRFRIIDDAGKDLPADGTARGHLLVRGPTVAGGYLKRENGLDGATGVVDGWLHTGDVAVLHPNGNVELADRSKDVIKSGGEWISSVELENAAMGHPEIAEAAVIAVEHPKWQERPLLIVTRMPGSTIGAEAVLDYLREKVATWWLPDAVEFVDTLPHTGTGKIWKLKLRDQFADYRLPGTE</sequence>
<name>A0ABV7L2Z4_9PROT</name>
<dbReference type="Gene3D" id="3.40.50.12780">
    <property type="entry name" value="N-terminal domain of ligase-like"/>
    <property type="match status" value="1"/>
</dbReference>
<dbReference type="InterPro" id="IPR025110">
    <property type="entry name" value="AMP-bd_C"/>
</dbReference>
<dbReference type="EMBL" id="JBHRTR010000029">
    <property type="protein sequence ID" value="MFC3228967.1"/>
    <property type="molecule type" value="Genomic_DNA"/>
</dbReference>
<dbReference type="SUPFAM" id="SSF56801">
    <property type="entry name" value="Acetyl-CoA synthetase-like"/>
    <property type="match status" value="1"/>
</dbReference>
<keyword evidence="8" id="KW-1185">Reference proteome</keyword>
<organism evidence="7 8">
    <name type="scientific">Marinibaculum pumilum</name>
    <dbReference type="NCBI Taxonomy" id="1766165"/>
    <lineage>
        <taxon>Bacteria</taxon>
        <taxon>Pseudomonadati</taxon>
        <taxon>Pseudomonadota</taxon>
        <taxon>Alphaproteobacteria</taxon>
        <taxon>Rhodospirillales</taxon>
        <taxon>Rhodospirillaceae</taxon>
        <taxon>Marinibaculum</taxon>
    </lineage>
</organism>
<dbReference type="RefSeq" id="WP_379902649.1">
    <property type="nucleotide sequence ID" value="NZ_JBHRTR010000029.1"/>
</dbReference>
<reference evidence="8" key="1">
    <citation type="journal article" date="2019" name="Int. J. Syst. Evol. Microbiol.">
        <title>The Global Catalogue of Microorganisms (GCM) 10K type strain sequencing project: providing services to taxonomists for standard genome sequencing and annotation.</title>
        <authorList>
            <consortium name="The Broad Institute Genomics Platform"/>
            <consortium name="The Broad Institute Genome Sequencing Center for Infectious Disease"/>
            <person name="Wu L."/>
            <person name="Ma J."/>
        </authorList>
    </citation>
    <scope>NUCLEOTIDE SEQUENCE [LARGE SCALE GENOMIC DNA]</scope>
    <source>
        <strain evidence="8">KCTC 42964</strain>
    </source>
</reference>
<feature type="non-terminal residue" evidence="7">
    <location>
        <position position="1"/>
    </location>
</feature>
<dbReference type="Pfam" id="PF00501">
    <property type="entry name" value="AMP-binding"/>
    <property type="match status" value="1"/>
</dbReference>
<dbReference type="InterPro" id="IPR000873">
    <property type="entry name" value="AMP-dep_synth/lig_dom"/>
</dbReference>